<accession>A0A399T6Y0</accession>
<dbReference type="Proteomes" id="UP000265926">
    <property type="component" value="Unassembled WGS sequence"/>
</dbReference>
<gene>
    <name evidence="1" type="ORF">D1614_04070</name>
</gene>
<sequence>MKVAWVLIFLFGGLLANAQYMEVSVDGMVTFDGVDFIINEAGEDYSPSVESESSVYVSIDFQSFWDALFNPNRKWKIEVAKEDLTWNNHVKLEIKRTEDGYGDWSNNKRKTRIKGGDNYQVVDRVSRDFFSGKGSAYFVPLQLKLSGISVTQGAQDFETNVILTIYDD</sequence>
<reference evidence="1 2" key="1">
    <citation type="submission" date="2018-08" db="EMBL/GenBank/DDBJ databases">
        <title>Pallidiluteibacterium maritimus gen. nov., sp. nov., isolated from coastal sediment.</title>
        <authorList>
            <person name="Zhou L.Y."/>
        </authorList>
    </citation>
    <scope>NUCLEOTIDE SEQUENCE [LARGE SCALE GENOMIC DNA]</scope>
    <source>
        <strain evidence="1 2">XSD2</strain>
    </source>
</reference>
<dbReference type="OrthoDB" id="1123066at2"/>
<organism evidence="1 2">
    <name type="scientific">Maribellus luteus</name>
    <dbReference type="NCBI Taxonomy" id="2305463"/>
    <lineage>
        <taxon>Bacteria</taxon>
        <taxon>Pseudomonadati</taxon>
        <taxon>Bacteroidota</taxon>
        <taxon>Bacteroidia</taxon>
        <taxon>Marinilabiliales</taxon>
        <taxon>Prolixibacteraceae</taxon>
        <taxon>Maribellus</taxon>
    </lineage>
</organism>
<name>A0A399T6Y0_9BACT</name>
<protein>
    <recommendedName>
        <fullName evidence="3">DUF4402 domain-containing protein</fullName>
    </recommendedName>
</protein>
<dbReference type="AlphaFoldDB" id="A0A399T6Y0"/>
<dbReference type="EMBL" id="QWGR01000002">
    <property type="protein sequence ID" value="RIJ49927.1"/>
    <property type="molecule type" value="Genomic_DNA"/>
</dbReference>
<keyword evidence="2" id="KW-1185">Reference proteome</keyword>
<evidence type="ECO:0000313" key="2">
    <source>
        <dbReference type="Proteomes" id="UP000265926"/>
    </source>
</evidence>
<proteinExistence type="predicted"/>
<evidence type="ECO:0000313" key="1">
    <source>
        <dbReference type="EMBL" id="RIJ49927.1"/>
    </source>
</evidence>
<evidence type="ECO:0008006" key="3">
    <source>
        <dbReference type="Google" id="ProtNLM"/>
    </source>
</evidence>
<comment type="caution">
    <text evidence="1">The sequence shown here is derived from an EMBL/GenBank/DDBJ whole genome shotgun (WGS) entry which is preliminary data.</text>
</comment>
<dbReference type="RefSeq" id="WP_119436615.1">
    <property type="nucleotide sequence ID" value="NZ_QWGR01000002.1"/>
</dbReference>